<name>A0ACD3AR84_9AGAR</name>
<dbReference type="EMBL" id="ML208361">
    <property type="protein sequence ID" value="TFK68036.1"/>
    <property type="molecule type" value="Genomic_DNA"/>
</dbReference>
<keyword evidence="2" id="KW-1185">Reference proteome</keyword>
<proteinExistence type="predicted"/>
<evidence type="ECO:0000313" key="2">
    <source>
        <dbReference type="Proteomes" id="UP000308600"/>
    </source>
</evidence>
<reference evidence="1 2" key="1">
    <citation type="journal article" date="2019" name="Nat. Ecol. Evol.">
        <title>Megaphylogeny resolves global patterns of mushroom evolution.</title>
        <authorList>
            <person name="Varga T."/>
            <person name="Krizsan K."/>
            <person name="Foldi C."/>
            <person name="Dima B."/>
            <person name="Sanchez-Garcia M."/>
            <person name="Sanchez-Ramirez S."/>
            <person name="Szollosi G.J."/>
            <person name="Szarkandi J.G."/>
            <person name="Papp V."/>
            <person name="Albert L."/>
            <person name="Andreopoulos W."/>
            <person name="Angelini C."/>
            <person name="Antonin V."/>
            <person name="Barry K.W."/>
            <person name="Bougher N.L."/>
            <person name="Buchanan P."/>
            <person name="Buyck B."/>
            <person name="Bense V."/>
            <person name="Catcheside P."/>
            <person name="Chovatia M."/>
            <person name="Cooper J."/>
            <person name="Damon W."/>
            <person name="Desjardin D."/>
            <person name="Finy P."/>
            <person name="Geml J."/>
            <person name="Haridas S."/>
            <person name="Hughes K."/>
            <person name="Justo A."/>
            <person name="Karasinski D."/>
            <person name="Kautmanova I."/>
            <person name="Kiss B."/>
            <person name="Kocsube S."/>
            <person name="Kotiranta H."/>
            <person name="LaButti K.M."/>
            <person name="Lechner B.E."/>
            <person name="Liimatainen K."/>
            <person name="Lipzen A."/>
            <person name="Lukacs Z."/>
            <person name="Mihaltcheva S."/>
            <person name="Morgado L.N."/>
            <person name="Niskanen T."/>
            <person name="Noordeloos M.E."/>
            <person name="Ohm R.A."/>
            <person name="Ortiz-Santana B."/>
            <person name="Ovrebo C."/>
            <person name="Racz N."/>
            <person name="Riley R."/>
            <person name="Savchenko A."/>
            <person name="Shiryaev A."/>
            <person name="Soop K."/>
            <person name="Spirin V."/>
            <person name="Szebenyi C."/>
            <person name="Tomsovsky M."/>
            <person name="Tulloss R.E."/>
            <person name="Uehling J."/>
            <person name="Grigoriev I.V."/>
            <person name="Vagvolgyi C."/>
            <person name="Papp T."/>
            <person name="Martin F.M."/>
            <person name="Miettinen O."/>
            <person name="Hibbett D.S."/>
            <person name="Nagy L.G."/>
        </authorList>
    </citation>
    <scope>NUCLEOTIDE SEQUENCE [LARGE SCALE GENOMIC DNA]</scope>
    <source>
        <strain evidence="1 2">NL-1719</strain>
    </source>
</reference>
<gene>
    <name evidence="1" type="ORF">BDN72DRAFT_769940</name>
</gene>
<organism evidence="1 2">
    <name type="scientific">Pluteus cervinus</name>
    <dbReference type="NCBI Taxonomy" id="181527"/>
    <lineage>
        <taxon>Eukaryota</taxon>
        <taxon>Fungi</taxon>
        <taxon>Dikarya</taxon>
        <taxon>Basidiomycota</taxon>
        <taxon>Agaricomycotina</taxon>
        <taxon>Agaricomycetes</taxon>
        <taxon>Agaricomycetidae</taxon>
        <taxon>Agaricales</taxon>
        <taxon>Pluteineae</taxon>
        <taxon>Pluteaceae</taxon>
        <taxon>Pluteus</taxon>
    </lineage>
</organism>
<sequence length="545" mass="59592">MDESSSSEAVSDPSGSEVDGGTSDASTSASASDSESDGDPSKLVHETVASPKKTKPSRKKTKYVPQDETPEQRDLRTIFVGNLTIEVAEKRSALKQLHRHILSGLPNAKIESTRFRSIAFQNPTAKLADESTTSSKPFQRSKPDVEPSTPNPHSRSRAASWRERQSGADAEDPTLLKQDEKKYLTPAQKKKVAFIHHEFHSSASTVNAYIVFAHSPPSAPTSDDESNTPRVMDPYEAARKAAELFDGSMFMERMIRVDVALRGSARAKLKSSLGDVGMGAADPKLSIFVGNLDFESREEDLRVYFEGVIAAERGPPADAMESDDENEDTENEKGTKLKKLKTWVTRVRIIRDKETQLGKGFAYVQFADRQCVDEVLAMEEGKLKFAKRKLRVQRCKTIPGVSLPSKSLSSHKAAGSTKSPNVKATDASRRKPIPIPIPGNTFIPKGDPSLGAKLAGLSKHERKEAKATDADRIARRLAKKKARIALGNAGVKVVGKESGGKTKERKRDRKSGGGDVDKKTRTKIQTSGKGRARSEKTVSKRNTKK</sequence>
<protein>
    <submittedName>
        <fullName evidence="1">Uncharacterized protein</fullName>
    </submittedName>
</protein>
<evidence type="ECO:0000313" key="1">
    <source>
        <dbReference type="EMBL" id="TFK68036.1"/>
    </source>
</evidence>
<accession>A0ACD3AR84</accession>
<dbReference type="Proteomes" id="UP000308600">
    <property type="component" value="Unassembled WGS sequence"/>
</dbReference>